<reference evidence="2 3" key="1">
    <citation type="submission" date="2021-06" db="EMBL/GenBank/DDBJ databases">
        <authorList>
            <person name="Palmer J.M."/>
        </authorList>
    </citation>
    <scope>NUCLEOTIDE SEQUENCE [LARGE SCALE GENOMIC DNA]</scope>
    <source>
        <strain evidence="2 3">AS_MEX2019</strain>
        <tissue evidence="2">Muscle</tissue>
    </source>
</reference>
<feature type="region of interest" description="Disordered" evidence="1">
    <location>
        <begin position="81"/>
        <end position="112"/>
    </location>
</feature>
<proteinExistence type="predicted"/>
<keyword evidence="3" id="KW-1185">Reference proteome</keyword>
<feature type="compositionally biased region" description="Polar residues" evidence="1">
    <location>
        <begin position="84"/>
        <end position="104"/>
    </location>
</feature>
<accession>A0ABV0ZJY7</accession>
<gene>
    <name evidence="2" type="ORF">AMECASPLE_005535</name>
</gene>
<evidence type="ECO:0000256" key="1">
    <source>
        <dbReference type="SAM" id="MobiDB-lite"/>
    </source>
</evidence>
<dbReference type="Proteomes" id="UP001469553">
    <property type="component" value="Unassembled WGS sequence"/>
</dbReference>
<sequence length="112" mass="12754">MMSIFSIMKPHHRKRTEKPCALPILTLAPCQACSSRGKTEKGRLLRACIDVFVCEKGQTFPWQDPQDRAEGRVQPLKERLRARQSISSSHLHNKWSSHGFSSPHTHACTHHS</sequence>
<name>A0ABV0ZJY7_9TELE</name>
<organism evidence="2 3">
    <name type="scientific">Ameca splendens</name>
    <dbReference type="NCBI Taxonomy" id="208324"/>
    <lineage>
        <taxon>Eukaryota</taxon>
        <taxon>Metazoa</taxon>
        <taxon>Chordata</taxon>
        <taxon>Craniata</taxon>
        <taxon>Vertebrata</taxon>
        <taxon>Euteleostomi</taxon>
        <taxon>Actinopterygii</taxon>
        <taxon>Neopterygii</taxon>
        <taxon>Teleostei</taxon>
        <taxon>Neoteleostei</taxon>
        <taxon>Acanthomorphata</taxon>
        <taxon>Ovalentaria</taxon>
        <taxon>Atherinomorphae</taxon>
        <taxon>Cyprinodontiformes</taxon>
        <taxon>Goodeidae</taxon>
        <taxon>Ameca</taxon>
    </lineage>
</organism>
<evidence type="ECO:0000313" key="3">
    <source>
        <dbReference type="Proteomes" id="UP001469553"/>
    </source>
</evidence>
<dbReference type="EMBL" id="JAHRIP010066088">
    <property type="protein sequence ID" value="MEQ2306184.1"/>
    <property type="molecule type" value="Genomic_DNA"/>
</dbReference>
<evidence type="ECO:0000313" key="2">
    <source>
        <dbReference type="EMBL" id="MEQ2306184.1"/>
    </source>
</evidence>
<protein>
    <submittedName>
        <fullName evidence="2">Uncharacterized protein</fullName>
    </submittedName>
</protein>
<comment type="caution">
    <text evidence="2">The sequence shown here is derived from an EMBL/GenBank/DDBJ whole genome shotgun (WGS) entry which is preliminary data.</text>
</comment>